<evidence type="ECO:0008006" key="4">
    <source>
        <dbReference type="Google" id="ProtNLM"/>
    </source>
</evidence>
<keyword evidence="3" id="KW-1185">Reference proteome</keyword>
<accession>A0A229T296</accession>
<dbReference type="EMBL" id="NMUL01000023">
    <property type="protein sequence ID" value="OXM65375.1"/>
    <property type="molecule type" value="Genomic_DNA"/>
</dbReference>
<dbReference type="AlphaFoldDB" id="A0A229T296"/>
<gene>
    <name evidence="2" type="ORF">CF165_23940</name>
</gene>
<organism evidence="2 3">
    <name type="scientific">Amycolatopsis vastitatis</name>
    <dbReference type="NCBI Taxonomy" id="1905142"/>
    <lineage>
        <taxon>Bacteria</taxon>
        <taxon>Bacillati</taxon>
        <taxon>Actinomycetota</taxon>
        <taxon>Actinomycetes</taxon>
        <taxon>Pseudonocardiales</taxon>
        <taxon>Pseudonocardiaceae</taxon>
        <taxon>Amycolatopsis</taxon>
    </lineage>
</organism>
<feature type="region of interest" description="Disordered" evidence="1">
    <location>
        <begin position="1"/>
        <end position="23"/>
    </location>
</feature>
<evidence type="ECO:0000256" key="1">
    <source>
        <dbReference type="SAM" id="MobiDB-lite"/>
    </source>
</evidence>
<name>A0A229T296_9PSEU</name>
<sequence length="85" mass="9157">MHRHPQFGHIRGAHPVTASPSGSHRIDVRRIEIPVLDLDRQRLLGEAFRRISAFQTALQQLSDLGADLAVTLAEALAGGGVEPAS</sequence>
<comment type="caution">
    <text evidence="2">The sequence shown here is derived from an EMBL/GenBank/DDBJ whole genome shotgun (WGS) entry which is preliminary data.</text>
</comment>
<proteinExistence type="predicted"/>
<evidence type="ECO:0000313" key="3">
    <source>
        <dbReference type="Proteomes" id="UP000215199"/>
    </source>
</evidence>
<protein>
    <recommendedName>
        <fullName evidence="4">Type I restriction modification DNA specificity domain-containing protein</fullName>
    </recommendedName>
</protein>
<evidence type="ECO:0000313" key="2">
    <source>
        <dbReference type="EMBL" id="OXM65375.1"/>
    </source>
</evidence>
<dbReference type="Proteomes" id="UP000215199">
    <property type="component" value="Unassembled WGS sequence"/>
</dbReference>
<reference evidence="3" key="1">
    <citation type="submission" date="2017-07" db="EMBL/GenBank/DDBJ databases">
        <title>Comparative genome mining reveals phylogenetic distribution patterns of secondary metabolites in Amycolatopsis.</title>
        <authorList>
            <person name="Adamek M."/>
            <person name="Alanjary M."/>
            <person name="Sales-Ortells H."/>
            <person name="Goodfellow M."/>
            <person name="Bull A.T."/>
            <person name="Kalinowski J."/>
            <person name="Ziemert N."/>
        </authorList>
    </citation>
    <scope>NUCLEOTIDE SEQUENCE [LARGE SCALE GENOMIC DNA]</scope>
    <source>
        <strain evidence="3">H5</strain>
    </source>
</reference>